<name>A0A7C3ETX1_UNCW3</name>
<dbReference type="InterPro" id="IPR025944">
    <property type="entry name" value="Sigma_54_int_dom_CS"/>
</dbReference>
<dbReference type="GO" id="GO:0004672">
    <property type="term" value="F:protein kinase activity"/>
    <property type="evidence" value="ECO:0007669"/>
    <property type="project" value="InterPro"/>
</dbReference>
<dbReference type="FunFam" id="3.40.50.300:FF:000006">
    <property type="entry name" value="DNA-binding transcriptional regulator NtrC"/>
    <property type="match status" value="1"/>
</dbReference>
<evidence type="ECO:0000256" key="4">
    <source>
        <dbReference type="ARBA" id="ARBA00023125"/>
    </source>
</evidence>
<keyword evidence="2" id="KW-0067">ATP-binding</keyword>
<reference evidence="10" key="1">
    <citation type="journal article" date="2020" name="mSystems">
        <title>Genome- and Community-Level Interaction Insights into Carbon Utilization and Element Cycling Functions of Hydrothermarchaeota in Hydrothermal Sediment.</title>
        <authorList>
            <person name="Zhou Z."/>
            <person name="Liu Y."/>
            <person name="Xu W."/>
            <person name="Pan J."/>
            <person name="Luo Z.H."/>
            <person name="Li M."/>
        </authorList>
    </citation>
    <scope>NUCLEOTIDE SEQUENCE [LARGE SCALE GENOMIC DNA]</scope>
    <source>
        <strain evidence="9">SpSt-265</strain>
        <strain evidence="10">SpSt-465</strain>
    </source>
</reference>
<protein>
    <submittedName>
        <fullName evidence="10">Tetratricopeptide repeat protein</fullName>
    </submittedName>
</protein>
<dbReference type="PROSITE" id="PS50005">
    <property type="entry name" value="TPR"/>
    <property type="match status" value="1"/>
</dbReference>
<dbReference type="Pfam" id="PF13424">
    <property type="entry name" value="TPR_12"/>
    <property type="match status" value="1"/>
</dbReference>
<dbReference type="SMART" id="SM00065">
    <property type="entry name" value="GAF"/>
    <property type="match status" value="1"/>
</dbReference>
<dbReference type="SUPFAM" id="SSF48452">
    <property type="entry name" value="TPR-like"/>
    <property type="match status" value="2"/>
</dbReference>
<proteinExistence type="predicted"/>
<dbReference type="PROSITE" id="PS50045">
    <property type="entry name" value="SIGMA54_INTERACT_4"/>
    <property type="match status" value="1"/>
</dbReference>
<dbReference type="Pfam" id="PF00158">
    <property type="entry name" value="Sigma54_activat"/>
    <property type="match status" value="1"/>
</dbReference>
<dbReference type="Gene3D" id="3.30.450.40">
    <property type="match status" value="1"/>
</dbReference>
<organism evidence="10">
    <name type="scientific">candidate division WOR-3 bacterium</name>
    <dbReference type="NCBI Taxonomy" id="2052148"/>
    <lineage>
        <taxon>Bacteria</taxon>
        <taxon>Bacteria division WOR-3</taxon>
    </lineage>
</organism>
<dbReference type="PROSITE" id="PS50011">
    <property type="entry name" value="PROTEIN_KINASE_DOM"/>
    <property type="match status" value="1"/>
</dbReference>
<dbReference type="PROSITE" id="PS00675">
    <property type="entry name" value="SIGMA54_INTERACT_1"/>
    <property type="match status" value="1"/>
</dbReference>
<dbReference type="PRINTS" id="PR01590">
    <property type="entry name" value="HTHFIS"/>
</dbReference>
<dbReference type="SMART" id="SM00220">
    <property type="entry name" value="S_TKc"/>
    <property type="match status" value="1"/>
</dbReference>
<dbReference type="SUPFAM" id="SSF52540">
    <property type="entry name" value="P-loop containing nucleoside triphosphate hydrolases"/>
    <property type="match status" value="2"/>
</dbReference>
<dbReference type="PROSITE" id="PS00676">
    <property type="entry name" value="SIGMA54_INTERACT_2"/>
    <property type="match status" value="1"/>
</dbReference>
<dbReference type="InterPro" id="IPR029016">
    <property type="entry name" value="GAF-like_dom_sf"/>
</dbReference>
<dbReference type="GO" id="GO:0005524">
    <property type="term" value="F:ATP binding"/>
    <property type="evidence" value="ECO:0007669"/>
    <property type="project" value="UniProtKB-KW"/>
</dbReference>
<feature type="domain" description="Protein kinase" evidence="7">
    <location>
        <begin position="20"/>
        <end position="272"/>
    </location>
</feature>
<dbReference type="InterPro" id="IPR002078">
    <property type="entry name" value="Sigma_54_int"/>
</dbReference>
<dbReference type="InterPro" id="IPR008271">
    <property type="entry name" value="Ser/Thr_kinase_AS"/>
</dbReference>
<keyword evidence="3" id="KW-0805">Transcription regulation</keyword>
<dbReference type="InterPro" id="IPR058031">
    <property type="entry name" value="AAA_lid_NorR"/>
</dbReference>
<accession>A0A7C3ETX1</accession>
<dbReference type="InterPro" id="IPR002197">
    <property type="entry name" value="HTH_Fis"/>
</dbReference>
<dbReference type="InterPro" id="IPR041617">
    <property type="entry name" value="TPR_MalT"/>
</dbReference>
<dbReference type="SUPFAM" id="SSF46689">
    <property type="entry name" value="Homeodomain-like"/>
    <property type="match status" value="1"/>
</dbReference>
<keyword evidence="6" id="KW-0802">TPR repeat</keyword>
<keyword evidence="1" id="KW-0547">Nucleotide-binding</keyword>
<feature type="domain" description="Sigma-54 factor interaction" evidence="8">
    <location>
        <begin position="1439"/>
        <end position="1668"/>
    </location>
</feature>
<keyword evidence="5" id="KW-0804">Transcription</keyword>
<dbReference type="GO" id="GO:0043565">
    <property type="term" value="F:sequence-specific DNA binding"/>
    <property type="evidence" value="ECO:0007669"/>
    <property type="project" value="InterPro"/>
</dbReference>
<dbReference type="Gene3D" id="1.10.10.60">
    <property type="entry name" value="Homeodomain-like"/>
    <property type="match status" value="1"/>
</dbReference>
<gene>
    <name evidence="9" type="ORF">ENP94_06230</name>
    <name evidence="10" type="ORF">ENS16_00225</name>
</gene>
<dbReference type="SMART" id="SM00382">
    <property type="entry name" value="AAA"/>
    <property type="match status" value="2"/>
</dbReference>
<evidence type="ECO:0000256" key="6">
    <source>
        <dbReference type="PROSITE-ProRule" id="PRU00339"/>
    </source>
</evidence>
<dbReference type="PANTHER" id="PTHR32071">
    <property type="entry name" value="TRANSCRIPTIONAL REGULATORY PROTEIN"/>
    <property type="match status" value="1"/>
</dbReference>
<dbReference type="InterPro" id="IPR003593">
    <property type="entry name" value="AAA+_ATPase"/>
</dbReference>
<dbReference type="Pfam" id="PF17874">
    <property type="entry name" value="TPR_MalT"/>
    <property type="match status" value="1"/>
</dbReference>
<dbReference type="SUPFAM" id="SSF55781">
    <property type="entry name" value="GAF domain-like"/>
    <property type="match status" value="1"/>
</dbReference>
<dbReference type="InterPro" id="IPR011009">
    <property type="entry name" value="Kinase-like_dom_sf"/>
</dbReference>
<evidence type="ECO:0000256" key="1">
    <source>
        <dbReference type="ARBA" id="ARBA00022741"/>
    </source>
</evidence>
<dbReference type="Gene3D" id="1.10.510.10">
    <property type="entry name" value="Transferase(Phosphotransferase) domain 1"/>
    <property type="match status" value="1"/>
</dbReference>
<dbReference type="InterPro" id="IPR019734">
    <property type="entry name" value="TPR_rpt"/>
</dbReference>
<dbReference type="CDD" id="cd00009">
    <property type="entry name" value="AAA"/>
    <property type="match status" value="1"/>
</dbReference>
<dbReference type="Gene3D" id="3.40.50.300">
    <property type="entry name" value="P-loop containing nucleotide triphosphate hydrolases"/>
    <property type="match status" value="2"/>
</dbReference>
<dbReference type="SMART" id="SM00028">
    <property type="entry name" value="TPR"/>
    <property type="match status" value="9"/>
</dbReference>
<feature type="repeat" description="TPR" evidence="6">
    <location>
        <begin position="774"/>
        <end position="807"/>
    </location>
</feature>
<evidence type="ECO:0000256" key="5">
    <source>
        <dbReference type="ARBA" id="ARBA00023163"/>
    </source>
</evidence>
<comment type="caution">
    <text evidence="10">The sequence shown here is derived from an EMBL/GenBank/DDBJ whole genome shotgun (WGS) entry which is preliminary data.</text>
</comment>
<dbReference type="Pfam" id="PF25601">
    <property type="entry name" value="AAA_lid_14"/>
    <property type="match status" value="1"/>
</dbReference>
<evidence type="ECO:0000313" key="10">
    <source>
        <dbReference type="EMBL" id="HFJ53108.1"/>
    </source>
</evidence>
<evidence type="ECO:0000259" key="8">
    <source>
        <dbReference type="PROSITE" id="PS50045"/>
    </source>
</evidence>
<dbReference type="Gene3D" id="3.30.200.20">
    <property type="entry name" value="Phosphorylase Kinase, domain 1"/>
    <property type="match status" value="1"/>
</dbReference>
<dbReference type="InterPro" id="IPR041664">
    <property type="entry name" value="AAA_16"/>
</dbReference>
<dbReference type="SUPFAM" id="SSF56112">
    <property type="entry name" value="Protein kinase-like (PK-like)"/>
    <property type="match status" value="1"/>
</dbReference>
<keyword evidence="4" id="KW-0238">DNA-binding</keyword>
<evidence type="ECO:0000259" key="7">
    <source>
        <dbReference type="PROSITE" id="PS50011"/>
    </source>
</evidence>
<dbReference type="Pfam" id="PF13191">
    <property type="entry name" value="AAA_16"/>
    <property type="match status" value="1"/>
</dbReference>
<dbReference type="Pfam" id="PF02954">
    <property type="entry name" value="HTH_8"/>
    <property type="match status" value="1"/>
</dbReference>
<dbReference type="PROSITE" id="PS00688">
    <property type="entry name" value="SIGMA54_INTERACT_3"/>
    <property type="match status" value="1"/>
</dbReference>
<dbReference type="Gene3D" id="1.25.40.10">
    <property type="entry name" value="Tetratricopeptide repeat domain"/>
    <property type="match status" value="2"/>
</dbReference>
<evidence type="ECO:0000313" key="9">
    <source>
        <dbReference type="EMBL" id="HEA87589.1"/>
    </source>
</evidence>
<dbReference type="EMBL" id="DSTU01000001">
    <property type="protein sequence ID" value="HFJ53108.1"/>
    <property type="molecule type" value="Genomic_DNA"/>
</dbReference>
<dbReference type="PROSITE" id="PS00108">
    <property type="entry name" value="PROTEIN_KINASE_ST"/>
    <property type="match status" value="1"/>
</dbReference>
<dbReference type="GO" id="GO:0006355">
    <property type="term" value="P:regulation of DNA-templated transcription"/>
    <property type="evidence" value="ECO:0007669"/>
    <property type="project" value="InterPro"/>
</dbReference>
<dbReference type="InterPro" id="IPR000719">
    <property type="entry name" value="Prot_kinase_dom"/>
</dbReference>
<dbReference type="InterPro" id="IPR009057">
    <property type="entry name" value="Homeodomain-like_sf"/>
</dbReference>
<dbReference type="Gene3D" id="1.10.8.60">
    <property type="match status" value="1"/>
</dbReference>
<evidence type="ECO:0000256" key="3">
    <source>
        <dbReference type="ARBA" id="ARBA00023015"/>
    </source>
</evidence>
<dbReference type="Pfam" id="PF00069">
    <property type="entry name" value="Pkinase"/>
    <property type="match status" value="1"/>
</dbReference>
<dbReference type="EMBL" id="DSLG01000007">
    <property type="protein sequence ID" value="HEA87589.1"/>
    <property type="molecule type" value="Genomic_DNA"/>
</dbReference>
<dbReference type="Pfam" id="PF01590">
    <property type="entry name" value="GAF"/>
    <property type="match status" value="1"/>
</dbReference>
<sequence>MTGFDGQENINVLRQLNERYEPLELLGKSEFNEVYKVKDRLGRRIIALKVLQKNASRESGLRLSREFFYLSQLAHPNIVRVFDYGLTIDNSPFFTMEFVPGVPITRFFRGYQPALLEVLIQLLSALDAIHREGLVHCDIKPNNILVFDNEGKPVVKLLDLGFIEDVSFSSSPSPRGTLGYIAPELLKGGEVDSRTDLYSLGLVLYEVLTGIGPASGGSLEEWLRRQYYSGFEPVSKFNPAVPAALDNLVLRLLNPDPRRRPANAERVLEEFVSAGLIVPESPRMQTGVEPSVIRRDLLVPAFVGRAPLIARLKELLGEAAAGKPRVVFISGERGAGKSRILGEFKFLAQLEQATVIAFEPVALGARSQSLVESLINLLWRGEEVETDISLEFFQESKFQLFERLVRRLRALADSHRVPHSLVLLVDDFELFDPLSLEFVRYLALSLEQERLLLVITGLREKRLLDLVGELSERPYCYHLDVDTLDREAVHELVSSVVSDDDKVDELVNWVYEFAGGNPLATIEVIYSMIEQGVIFREGLHWRYSPESLRNFPIPKNVADLVRHRLEVLTPEERELLEVGAVTAGPFTIEFLRAVLNYPDRTLFQAVNRLKGLGLLRTFYSRDNESEEVRGALILSSKVLETAVTERIPQERRRELHRRVALALELVHTDKKDKILFDLAHQWIQSGDREQAYRYALAAGKKAQEWLLFDEARLFYESALNLASDFVTPAERFNLIERVGELREATGRYHEAIDSYRQGMSLAAQFAGENRMILARFLRRLGLVHQKLGEHQEALLFLNQALALLGEKSGLESARLLADLGWSYCAAGKVELAEDYLVRALRQSEQLKREHPKEANYLNGLVLYYFAVLAGARSDYMLALQLAEQALDVFKSVDEQFMVSVVIQFLATLCLRRGDARRAGEFYEEAARIQHRTGNVYYLLSSSHGLGVISYEQGEFEGAERHFSEALQYAERVKDAGAAFNLNLLLANVYFDQGEWSRAEVCCQRALKLSQTAGDGVSEPGRAQLAVYSARLSSIRGDFQSAERYLATAQRLAENSQDPELEFLFSYVRTEMELRRERLELSKEWLIRTMRSALKVRDWRLRSLVWLLAGQFRLSTGSRADFESQQAIAAFRSRPVSLEYAGALRLAARCDAAAGRKDRSRTQFEESIKIFRQFNAKYELGLTLLATAELLCTDTLSLPKKLRGMPAEHYEWVRANLEEAISLFRLLGAQIELERAEQTLASLEQIFGVIQLKARQRNEYLKVFYQLSELMNSALDRDDFLDLVLELVLSVTRAERGIIFFFHRDRLSPVAVRDVENSTVLDAEAISHSVLRKVRRRREPLISVDALTDPRFNSANSVILNKIRSLLCVPLVVGERVIGTIYLDSRLTTHLFTEEDQNLLQSVGHLIAATIERSRVYRRWYQETVLTYDDLPVDRATGIFLGRSPAIRPVLTLIDKIAPTDCTVLITGETGTGKGALARLIHSRSGRKDNKFVAVDCGTLPETLFESELFGHIRGAFTGAVRDKIGIFESANGGTIFLDEITNTTPAIQAKLLQVLEDKIIRRLGETQTRLVDVRLICATNKNLINEVNAGRFRQDLFYRMNVVTINVPPLRERVQDIIPLANYFLRICAQRLNKEINGFERDVVEAFLQYSWPGNVRELQNTIERAVIMTQNLRITLEDVGETFIHLKSSENSARSGPLTRHQLLQALEQTGGNITRAAQLLCITRRHAQRLIKRYRIKPEEFGI</sequence>
<dbReference type="InterPro" id="IPR027417">
    <property type="entry name" value="P-loop_NTPase"/>
</dbReference>
<dbReference type="InterPro" id="IPR025943">
    <property type="entry name" value="Sigma_54_int_dom_ATP-bd_2"/>
</dbReference>
<dbReference type="InterPro" id="IPR003018">
    <property type="entry name" value="GAF"/>
</dbReference>
<dbReference type="CDD" id="cd14014">
    <property type="entry name" value="STKc_PknB_like"/>
    <property type="match status" value="1"/>
</dbReference>
<dbReference type="InterPro" id="IPR011990">
    <property type="entry name" value="TPR-like_helical_dom_sf"/>
</dbReference>
<evidence type="ECO:0000256" key="2">
    <source>
        <dbReference type="ARBA" id="ARBA00022840"/>
    </source>
</evidence>
<dbReference type="InterPro" id="IPR025662">
    <property type="entry name" value="Sigma_54_int_dom_ATP-bd_1"/>
</dbReference>